<keyword evidence="3 5" id="KW-1133">Transmembrane helix</keyword>
<evidence type="ECO:0000256" key="3">
    <source>
        <dbReference type="ARBA" id="ARBA00022989"/>
    </source>
</evidence>
<keyword evidence="8" id="KW-1185">Reference proteome</keyword>
<feature type="transmembrane region" description="Helical" evidence="5">
    <location>
        <begin position="66"/>
        <end position="87"/>
    </location>
</feature>
<dbReference type="GO" id="GO:0005886">
    <property type="term" value="C:plasma membrane"/>
    <property type="evidence" value="ECO:0007669"/>
    <property type="project" value="TreeGrafter"/>
</dbReference>
<dbReference type="InterPro" id="IPR011701">
    <property type="entry name" value="MFS"/>
</dbReference>
<feature type="transmembrane region" description="Helical" evidence="5">
    <location>
        <begin position="335"/>
        <end position="356"/>
    </location>
</feature>
<dbReference type="PRINTS" id="PR01036">
    <property type="entry name" value="TCRTETB"/>
</dbReference>
<dbReference type="EMBL" id="ML769419">
    <property type="protein sequence ID" value="KAE9404187.1"/>
    <property type="molecule type" value="Genomic_DNA"/>
</dbReference>
<feature type="transmembrane region" description="Helical" evidence="5">
    <location>
        <begin position="426"/>
        <end position="447"/>
    </location>
</feature>
<evidence type="ECO:0000313" key="7">
    <source>
        <dbReference type="EMBL" id="KAE9404187.1"/>
    </source>
</evidence>
<accession>A0A6A4I4V5</accession>
<evidence type="ECO:0000313" key="8">
    <source>
        <dbReference type="Proteomes" id="UP000799118"/>
    </source>
</evidence>
<name>A0A6A4I4V5_9AGAR</name>
<dbReference type="FunFam" id="1.20.1250.20:FF:000011">
    <property type="entry name" value="MFS multidrug transporter, putative"/>
    <property type="match status" value="1"/>
</dbReference>
<keyword evidence="4 5" id="KW-0472">Membrane</keyword>
<evidence type="ECO:0000256" key="2">
    <source>
        <dbReference type="ARBA" id="ARBA00022692"/>
    </source>
</evidence>
<dbReference type="GO" id="GO:0022857">
    <property type="term" value="F:transmembrane transporter activity"/>
    <property type="evidence" value="ECO:0007669"/>
    <property type="project" value="InterPro"/>
</dbReference>
<keyword evidence="2 5" id="KW-0812">Transmembrane</keyword>
<feature type="transmembrane region" description="Helical" evidence="5">
    <location>
        <begin position="160"/>
        <end position="182"/>
    </location>
</feature>
<evidence type="ECO:0000256" key="1">
    <source>
        <dbReference type="ARBA" id="ARBA00004141"/>
    </source>
</evidence>
<dbReference type="InterPro" id="IPR036259">
    <property type="entry name" value="MFS_trans_sf"/>
</dbReference>
<feature type="transmembrane region" description="Helical" evidence="5">
    <location>
        <begin position="134"/>
        <end position="154"/>
    </location>
</feature>
<feature type="transmembrane region" description="Helical" evidence="5">
    <location>
        <begin position="453"/>
        <end position="475"/>
    </location>
</feature>
<dbReference type="Pfam" id="PF07690">
    <property type="entry name" value="MFS_1"/>
    <property type="match status" value="1"/>
</dbReference>
<evidence type="ECO:0000256" key="5">
    <source>
        <dbReference type="SAM" id="Phobius"/>
    </source>
</evidence>
<feature type="transmembrane region" description="Helical" evidence="5">
    <location>
        <begin position="289"/>
        <end position="315"/>
    </location>
</feature>
<dbReference type="AlphaFoldDB" id="A0A6A4I4V5"/>
<feature type="transmembrane region" description="Helical" evidence="5">
    <location>
        <begin position="194"/>
        <end position="217"/>
    </location>
</feature>
<evidence type="ECO:0000259" key="6">
    <source>
        <dbReference type="PROSITE" id="PS50850"/>
    </source>
</evidence>
<dbReference type="PANTHER" id="PTHR23502">
    <property type="entry name" value="MAJOR FACILITATOR SUPERFAMILY"/>
    <property type="match status" value="1"/>
</dbReference>
<dbReference type="SUPFAM" id="SSF103473">
    <property type="entry name" value="MFS general substrate transporter"/>
    <property type="match status" value="1"/>
</dbReference>
<reference evidence="7" key="1">
    <citation type="journal article" date="2019" name="Environ. Microbiol.">
        <title>Fungal ecological strategies reflected in gene transcription - a case study of two litter decomposers.</title>
        <authorList>
            <person name="Barbi F."/>
            <person name="Kohler A."/>
            <person name="Barry K."/>
            <person name="Baskaran P."/>
            <person name="Daum C."/>
            <person name="Fauchery L."/>
            <person name="Ihrmark K."/>
            <person name="Kuo A."/>
            <person name="LaButti K."/>
            <person name="Lipzen A."/>
            <person name="Morin E."/>
            <person name="Grigoriev I.V."/>
            <person name="Henrissat B."/>
            <person name="Lindahl B."/>
            <person name="Martin F."/>
        </authorList>
    </citation>
    <scope>NUCLEOTIDE SEQUENCE</scope>
    <source>
        <strain evidence="7">JB14</strain>
    </source>
</reference>
<gene>
    <name evidence="7" type="ORF">BT96DRAFT_1016554</name>
</gene>
<dbReference type="OrthoDB" id="6770063at2759"/>
<dbReference type="InterPro" id="IPR020846">
    <property type="entry name" value="MFS_dom"/>
</dbReference>
<comment type="subcellular location">
    <subcellularLocation>
        <location evidence="1">Membrane</location>
        <topology evidence="1">Multi-pass membrane protein</topology>
    </subcellularLocation>
</comment>
<dbReference type="PANTHER" id="PTHR23502:SF60">
    <property type="entry name" value="MAJOR FACILITATOR SUPERFAMILY (MFS) PROFILE DOMAIN-CONTAINING PROTEIN-RELATED"/>
    <property type="match status" value="1"/>
</dbReference>
<feature type="transmembrane region" description="Helical" evidence="5">
    <location>
        <begin position="487"/>
        <end position="509"/>
    </location>
</feature>
<dbReference type="Gene3D" id="1.20.1250.20">
    <property type="entry name" value="MFS general substrate transporter like domains"/>
    <property type="match status" value="1"/>
</dbReference>
<feature type="transmembrane region" description="Helical" evidence="5">
    <location>
        <begin position="223"/>
        <end position="243"/>
    </location>
</feature>
<dbReference type="PROSITE" id="PS50850">
    <property type="entry name" value="MFS"/>
    <property type="match status" value="1"/>
</dbReference>
<feature type="transmembrane region" description="Helical" evidence="5">
    <location>
        <begin position="377"/>
        <end position="396"/>
    </location>
</feature>
<evidence type="ECO:0000256" key="4">
    <source>
        <dbReference type="ARBA" id="ARBA00023136"/>
    </source>
</evidence>
<protein>
    <submittedName>
        <fullName evidence="7">Multidrug resistance protein 4</fullName>
    </submittedName>
</protein>
<feature type="transmembrane region" description="Helical" evidence="5">
    <location>
        <begin position="107"/>
        <end position="127"/>
    </location>
</feature>
<sequence>MLDKTVVPTEQVLAGVSAVPASPTVIEGHDVSGIPAEQKEEVINDLQDDWEDDPANARNWSPRKKWICVTIISLYSFVSPLPSSMLAPGLPDIAAKYGVTSSTLESLMLSIFVLSFSLGPLVLAPVSEMYGRTWVLHTGTLFSLAFNIGCAFSPNYQTFIAFRFLNGLSGSAPIACGGGSIGDLFTEHERASAMAIYGLGPLIGPAVGPVVGGFIAQNIGPKYVFIIIAGICGLSLAIGIPFLRETYAPVIRLRRAIADGDVEKAKHLRGPLSEISKRQYLWLNLSRPAILLTHSFICFILSLYMAYIYGNYYVMFTTFPTLFADVYGFNTGTGGLVYLGLGVGFIAATIFGARTAEQIYHHLAEKNSGKGKPEMRIPALAFGSLFIPIGLFWYGWSAQAKIHWIMPIIGSGIFGFGEYTSSPWIFAWLTWKFLGMMTTFLPIQLYLVDAFEFAASALAAASVMRSMFGFLFPLFGQQMYDALGIGGGNSLLGGLAIVLGIPFPIWIYYKGEAMRARNPLSR</sequence>
<organism evidence="7 8">
    <name type="scientific">Gymnopus androsaceus JB14</name>
    <dbReference type="NCBI Taxonomy" id="1447944"/>
    <lineage>
        <taxon>Eukaryota</taxon>
        <taxon>Fungi</taxon>
        <taxon>Dikarya</taxon>
        <taxon>Basidiomycota</taxon>
        <taxon>Agaricomycotina</taxon>
        <taxon>Agaricomycetes</taxon>
        <taxon>Agaricomycetidae</taxon>
        <taxon>Agaricales</taxon>
        <taxon>Marasmiineae</taxon>
        <taxon>Omphalotaceae</taxon>
        <taxon>Gymnopus</taxon>
    </lineage>
</organism>
<dbReference type="CDD" id="cd17323">
    <property type="entry name" value="MFS_Tpo1_MDR_like"/>
    <property type="match status" value="1"/>
</dbReference>
<dbReference type="Proteomes" id="UP000799118">
    <property type="component" value="Unassembled WGS sequence"/>
</dbReference>
<feature type="domain" description="Major facilitator superfamily (MFS) profile" evidence="6">
    <location>
        <begin position="68"/>
        <end position="512"/>
    </location>
</feature>
<proteinExistence type="predicted"/>